<feature type="transmembrane region" description="Helical" evidence="6">
    <location>
        <begin position="72"/>
        <end position="91"/>
    </location>
</feature>
<dbReference type="InterPro" id="IPR050638">
    <property type="entry name" value="AA-Vitamin_Transporters"/>
</dbReference>
<dbReference type="Gene3D" id="1.10.3730.20">
    <property type="match status" value="1"/>
</dbReference>
<dbReference type="AlphaFoldDB" id="A0A5C6RI72"/>
<dbReference type="RefSeq" id="WP_147168708.1">
    <property type="nucleotide sequence ID" value="NZ_VOOR01000042.1"/>
</dbReference>
<evidence type="ECO:0000256" key="2">
    <source>
        <dbReference type="ARBA" id="ARBA00022475"/>
    </source>
</evidence>
<dbReference type="OrthoDB" id="9811486at2"/>
<feature type="transmembrane region" description="Helical" evidence="6">
    <location>
        <begin position="97"/>
        <end position="118"/>
    </location>
</feature>
<keyword evidence="3 6" id="KW-0812">Transmembrane</keyword>
<feature type="domain" description="EamA" evidence="7">
    <location>
        <begin position="8"/>
        <end position="141"/>
    </location>
</feature>
<feature type="transmembrane region" description="Helical" evidence="6">
    <location>
        <begin position="186"/>
        <end position="204"/>
    </location>
</feature>
<feature type="transmembrane region" description="Helical" evidence="6">
    <location>
        <begin position="248"/>
        <end position="268"/>
    </location>
</feature>
<sequence length="306" mass="32929">MATSTLPAHFALFAVALIYGANYTIAKIVMGDGYLQPLAFILLRVISGVVLFSLFHRVFVREKIDRADLGRLALCGLLGIAANQMLFFSGLSLTTPINASLIMTTTPILVLLASATLLGEAVTGRKIAGIAVGASGAILLIAQGGALSFKGDEALGNLLVFLNASSYGTYLVLVKKLAQKYQAITVVKWVFLFGALFVIPFGWPQLAQTEWHTFSLPIWLSVAYVLIFTTFFAYLFNAYALKSLNASVVSIYIYLQPLLAAVIALAFGQEELSVVKLLSGALIFSGVYLVSFRAQGGRRKLEKASV</sequence>
<dbReference type="PANTHER" id="PTHR32322">
    <property type="entry name" value="INNER MEMBRANE TRANSPORTER"/>
    <property type="match status" value="1"/>
</dbReference>
<feature type="transmembrane region" description="Helical" evidence="6">
    <location>
        <begin position="216"/>
        <end position="236"/>
    </location>
</feature>
<dbReference type="SUPFAM" id="SSF103481">
    <property type="entry name" value="Multidrug resistance efflux transporter EmrE"/>
    <property type="match status" value="2"/>
</dbReference>
<reference evidence="8 9" key="1">
    <citation type="submission" date="2019-08" db="EMBL/GenBank/DDBJ databases">
        <title>Genome of Phaeodactylibacter luteus.</title>
        <authorList>
            <person name="Bowman J.P."/>
        </authorList>
    </citation>
    <scope>NUCLEOTIDE SEQUENCE [LARGE SCALE GENOMIC DNA]</scope>
    <source>
        <strain evidence="8 9">KCTC 42180</strain>
    </source>
</reference>
<organism evidence="8 9">
    <name type="scientific">Phaeodactylibacter luteus</name>
    <dbReference type="NCBI Taxonomy" id="1564516"/>
    <lineage>
        <taxon>Bacteria</taxon>
        <taxon>Pseudomonadati</taxon>
        <taxon>Bacteroidota</taxon>
        <taxon>Saprospiria</taxon>
        <taxon>Saprospirales</taxon>
        <taxon>Haliscomenobacteraceae</taxon>
        <taxon>Phaeodactylibacter</taxon>
    </lineage>
</organism>
<evidence type="ECO:0000313" key="8">
    <source>
        <dbReference type="EMBL" id="TXB61887.1"/>
    </source>
</evidence>
<evidence type="ECO:0000256" key="1">
    <source>
        <dbReference type="ARBA" id="ARBA00004651"/>
    </source>
</evidence>
<feature type="domain" description="EamA" evidence="7">
    <location>
        <begin position="155"/>
        <end position="291"/>
    </location>
</feature>
<gene>
    <name evidence="8" type="ORF">FRY97_16695</name>
</gene>
<comment type="caution">
    <text evidence="8">The sequence shown here is derived from an EMBL/GenBank/DDBJ whole genome shotgun (WGS) entry which is preliminary data.</text>
</comment>
<keyword evidence="5 6" id="KW-0472">Membrane</keyword>
<keyword evidence="9" id="KW-1185">Reference proteome</keyword>
<comment type="subcellular location">
    <subcellularLocation>
        <location evidence="1">Cell membrane</location>
        <topology evidence="1">Multi-pass membrane protein</topology>
    </subcellularLocation>
</comment>
<dbReference type="PANTHER" id="PTHR32322:SF18">
    <property type="entry name" value="S-ADENOSYLMETHIONINE_S-ADENOSYLHOMOCYSTEINE TRANSPORTER"/>
    <property type="match status" value="1"/>
</dbReference>
<keyword evidence="4 6" id="KW-1133">Transmembrane helix</keyword>
<evidence type="ECO:0000256" key="5">
    <source>
        <dbReference type="ARBA" id="ARBA00023136"/>
    </source>
</evidence>
<name>A0A5C6RI72_9BACT</name>
<dbReference type="Proteomes" id="UP000321580">
    <property type="component" value="Unassembled WGS sequence"/>
</dbReference>
<evidence type="ECO:0000313" key="9">
    <source>
        <dbReference type="Proteomes" id="UP000321580"/>
    </source>
</evidence>
<evidence type="ECO:0000256" key="4">
    <source>
        <dbReference type="ARBA" id="ARBA00022989"/>
    </source>
</evidence>
<proteinExistence type="predicted"/>
<evidence type="ECO:0000256" key="6">
    <source>
        <dbReference type="SAM" id="Phobius"/>
    </source>
</evidence>
<dbReference type="Pfam" id="PF00892">
    <property type="entry name" value="EamA"/>
    <property type="match status" value="2"/>
</dbReference>
<dbReference type="EMBL" id="VOOR01000042">
    <property type="protein sequence ID" value="TXB61887.1"/>
    <property type="molecule type" value="Genomic_DNA"/>
</dbReference>
<evidence type="ECO:0000256" key="3">
    <source>
        <dbReference type="ARBA" id="ARBA00022692"/>
    </source>
</evidence>
<feature type="transmembrane region" description="Helical" evidence="6">
    <location>
        <begin position="36"/>
        <end position="60"/>
    </location>
</feature>
<feature type="transmembrane region" description="Helical" evidence="6">
    <location>
        <begin position="130"/>
        <end position="149"/>
    </location>
</feature>
<dbReference type="InterPro" id="IPR000620">
    <property type="entry name" value="EamA_dom"/>
</dbReference>
<keyword evidence="2" id="KW-1003">Cell membrane</keyword>
<accession>A0A5C6RI72</accession>
<feature type="transmembrane region" description="Helical" evidence="6">
    <location>
        <begin position="274"/>
        <end position="292"/>
    </location>
</feature>
<evidence type="ECO:0000259" key="7">
    <source>
        <dbReference type="Pfam" id="PF00892"/>
    </source>
</evidence>
<feature type="transmembrane region" description="Helical" evidence="6">
    <location>
        <begin position="155"/>
        <end position="174"/>
    </location>
</feature>
<dbReference type="InterPro" id="IPR037185">
    <property type="entry name" value="EmrE-like"/>
</dbReference>
<dbReference type="GO" id="GO:0005886">
    <property type="term" value="C:plasma membrane"/>
    <property type="evidence" value="ECO:0007669"/>
    <property type="project" value="UniProtKB-SubCell"/>
</dbReference>
<protein>
    <submittedName>
        <fullName evidence="8">DMT family transporter</fullName>
    </submittedName>
</protein>